<dbReference type="OrthoDB" id="2679273at2"/>
<name>A0A1X7K8Z4_9BACL</name>
<accession>A0A1X7K8Z4</accession>
<keyword evidence="3" id="KW-1185">Reference proteome</keyword>
<evidence type="ECO:0000256" key="1">
    <source>
        <dbReference type="SAM" id="MobiDB-lite"/>
    </source>
</evidence>
<dbReference type="EMBL" id="FXAZ01000002">
    <property type="protein sequence ID" value="SMG36891.1"/>
    <property type="molecule type" value="Genomic_DNA"/>
</dbReference>
<sequence>MKRNSNMPNSSMGSMGNMGAMGNMGSNAMYPSSVSPAAKGGANLGPNAISPYSMGGNMGPSMVSPAATGGMPDQLSPIVAPSQTIYKNFYHTATQPIVHPVNIVNQHHTVPVPKHVCVYNETDVNCGCGVRGKGKARAKSKGRGKVQAKTSKKRSGRR</sequence>
<dbReference type="Proteomes" id="UP000193834">
    <property type="component" value="Unassembled WGS sequence"/>
</dbReference>
<dbReference type="AlphaFoldDB" id="A0A1X7K8Z4"/>
<feature type="region of interest" description="Disordered" evidence="1">
    <location>
        <begin position="131"/>
        <end position="158"/>
    </location>
</feature>
<organism evidence="2 3">
    <name type="scientific">Paenibacillus aquistagni</name>
    <dbReference type="NCBI Taxonomy" id="1852522"/>
    <lineage>
        <taxon>Bacteria</taxon>
        <taxon>Bacillati</taxon>
        <taxon>Bacillota</taxon>
        <taxon>Bacilli</taxon>
        <taxon>Bacillales</taxon>
        <taxon>Paenibacillaceae</taxon>
        <taxon>Paenibacillus</taxon>
    </lineage>
</organism>
<evidence type="ECO:0008006" key="4">
    <source>
        <dbReference type="Google" id="ProtNLM"/>
    </source>
</evidence>
<protein>
    <recommendedName>
        <fullName evidence="4">Inner spore coat protein D</fullName>
    </recommendedName>
</protein>
<evidence type="ECO:0000313" key="3">
    <source>
        <dbReference type="Proteomes" id="UP000193834"/>
    </source>
</evidence>
<reference evidence="2 3" key="1">
    <citation type="submission" date="2017-04" db="EMBL/GenBank/DDBJ databases">
        <authorList>
            <person name="Afonso C.L."/>
            <person name="Miller P.J."/>
            <person name="Scott M.A."/>
            <person name="Spackman E."/>
            <person name="Goraichik I."/>
            <person name="Dimitrov K.M."/>
            <person name="Suarez D.L."/>
            <person name="Swayne D.E."/>
        </authorList>
    </citation>
    <scope>NUCLEOTIDE SEQUENCE [LARGE SCALE GENOMIC DNA]</scope>
    <source>
        <strain evidence="2 3">11</strain>
    </source>
</reference>
<proteinExistence type="predicted"/>
<feature type="compositionally biased region" description="Basic residues" evidence="1">
    <location>
        <begin position="132"/>
        <end position="158"/>
    </location>
</feature>
<dbReference type="RefSeq" id="WP_085494357.1">
    <property type="nucleotide sequence ID" value="NZ_FXAZ01000002.1"/>
</dbReference>
<gene>
    <name evidence="2" type="ORF">SAMN06295960_2160</name>
</gene>
<evidence type="ECO:0000313" key="2">
    <source>
        <dbReference type="EMBL" id="SMG36891.1"/>
    </source>
</evidence>